<sequence length="526" mass="51037">MKVSSVGTLAAFLAIQQASAHWPNPFCLLDPSKCDCTCSDDQYTGWDWGSLSIGASFDSYDGYDFSGFTCSSKQRSGSWGKRDSDKCISGDIHKSGHGSAPSISCGADKSGFSIGSFSVFTDVEVDVLFNYGMPDGSTCQHTSKCHPDGGEISNDACGGATSVSWSIPDDSGVDSCGIGIWGISFDCPPPGGHTSVPGHSWTIPPVTIPTDTATWPPQSISIPGGSVSVPTDTATWPTYSVTVPSYSVPIPSNTGTDTVPAATGTGTGTPGVPSQTVPGGSVTAIPPPAQTSPQSYITSTFFTTTEVTITSCAPTVTNCPAASHTVITQTIAVSTTICPVTATETGPAATATVPAGTAPAPGSGSAPGSGPAPTGPAPAGTAPAPGSGSAPGTGPAPTGPAPAGTAPAPGSGSGPGTVPQVVPPTIATGVGATNTVTVQPGGTSAPGSPGSPGAPGAPGVSIPGGSNGATTLATTVGGAGPTGGVKPTSTHPSTLAPFTNAAVPGATVSSQGFMLAGVMGLLAVFA</sequence>
<evidence type="ECO:0000256" key="1">
    <source>
        <dbReference type="SAM" id="MobiDB-lite"/>
    </source>
</evidence>
<accession>A0AAD4KSC6</accession>
<evidence type="ECO:0000313" key="4">
    <source>
        <dbReference type="Proteomes" id="UP001201262"/>
    </source>
</evidence>
<dbReference type="RefSeq" id="XP_046070604.1">
    <property type="nucleotide sequence ID" value="XM_046220672.1"/>
</dbReference>
<proteinExistence type="predicted"/>
<feature type="compositionally biased region" description="Low complexity" evidence="1">
    <location>
        <begin position="349"/>
        <end position="448"/>
    </location>
</feature>
<name>A0AAD4KSC6_9EURO</name>
<evidence type="ECO:0000313" key="3">
    <source>
        <dbReference type="EMBL" id="KAH8695462.1"/>
    </source>
</evidence>
<dbReference type="Proteomes" id="UP001201262">
    <property type="component" value="Unassembled WGS sequence"/>
</dbReference>
<reference evidence="3" key="1">
    <citation type="submission" date="2021-12" db="EMBL/GenBank/DDBJ databases">
        <title>Convergent genome expansion in fungi linked to evolution of root-endophyte symbiosis.</title>
        <authorList>
            <consortium name="DOE Joint Genome Institute"/>
            <person name="Ke Y.-H."/>
            <person name="Bonito G."/>
            <person name="Liao H.-L."/>
            <person name="Looney B."/>
            <person name="Rojas-Flechas A."/>
            <person name="Nash J."/>
            <person name="Hameed K."/>
            <person name="Schadt C."/>
            <person name="Martin F."/>
            <person name="Crous P.W."/>
            <person name="Miettinen O."/>
            <person name="Magnuson J.K."/>
            <person name="Labbe J."/>
            <person name="Jacobson D."/>
            <person name="Doktycz M.J."/>
            <person name="Veneault-Fourrey C."/>
            <person name="Kuo A."/>
            <person name="Mondo S."/>
            <person name="Calhoun S."/>
            <person name="Riley R."/>
            <person name="Ohm R."/>
            <person name="LaButti K."/>
            <person name="Andreopoulos B."/>
            <person name="Pangilinan J."/>
            <person name="Nolan M."/>
            <person name="Tritt A."/>
            <person name="Clum A."/>
            <person name="Lipzen A."/>
            <person name="Daum C."/>
            <person name="Barry K."/>
            <person name="Grigoriev I.V."/>
            <person name="Vilgalys R."/>
        </authorList>
    </citation>
    <scope>NUCLEOTIDE SEQUENCE</scope>
    <source>
        <strain evidence="3">PMI_201</strain>
    </source>
</reference>
<dbReference type="AlphaFoldDB" id="A0AAD4KSC6"/>
<dbReference type="GeneID" id="70250959"/>
<feature type="signal peptide" evidence="2">
    <location>
        <begin position="1"/>
        <end position="20"/>
    </location>
</feature>
<protein>
    <submittedName>
        <fullName evidence="3">Uncharacterized protein</fullName>
    </submittedName>
</protein>
<feature type="chain" id="PRO_5042017846" evidence="2">
    <location>
        <begin position="21"/>
        <end position="526"/>
    </location>
</feature>
<evidence type="ECO:0000256" key="2">
    <source>
        <dbReference type="SAM" id="SignalP"/>
    </source>
</evidence>
<gene>
    <name evidence="3" type="ORF">BGW36DRAFT_429341</name>
</gene>
<keyword evidence="2" id="KW-0732">Signal</keyword>
<keyword evidence="4" id="KW-1185">Reference proteome</keyword>
<feature type="compositionally biased region" description="Low complexity" evidence="1">
    <location>
        <begin position="457"/>
        <end position="476"/>
    </location>
</feature>
<feature type="region of interest" description="Disordered" evidence="1">
    <location>
        <begin position="349"/>
        <end position="492"/>
    </location>
</feature>
<dbReference type="EMBL" id="JAJTJA010000008">
    <property type="protein sequence ID" value="KAH8695462.1"/>
    <property type="molecule type" value="Genomic_DNA"/>
</dbReference>
<comment type="caution">
    <text evidence="3">The sequence shown here is derived from an EMBL/GenBank/DDBJ whole genome shotgun (WGS) entry which is preliminary data.</text>
</comment>
<organism evidence="3 4">
    <name type="scientific">Talaromyces proteolyticus</name>
    <dbReference type="NCBI Taxonomy" id="1131652"/>
    <lineage>
        <taxon>Eukaryota</taxon>
        <taxon>Fungi</taxon>
        <taxon>Dikarya</taxon>
        <taxon>Ascomycota</taxon>
        <taxon>Pezizomycotina</taxon>
        <taxon>Eurotiomycetes</taxon>
        <taxon>Eurotiomycetidae</taxon>
        <taxon>Eurotiales</taxon>
        <taxon>Trichocomaceae</taxon>
        <taxon>Talaromyces</taxon>
        <taxon>Talaromyces sect. Bacilispori</taxon>
    </lineage>
</organism>